<dbReference type="OrthoDB" id="9812702at2"/>
<dbReference type="EMBL" id="FMYU01000009">
    <property type="protein sequence ID" value="SDC79133.1"/>
    <property type="molecule type" value="Genomic_DNA"/>
</dbReference>
<dbReference type="Proteomes" id="UP000199411">
    <property type="component" value="Unassembled WGS sequence"/>
</dbReference>
<dbReference type="SUPFAM" id="SSF54995">
    <property type="entry name" value="Ribosomal protein S6"/>
    <property type="match status" value="1"/>
</dbReference>
<dbReference type="GO" id="GO:0005737">
    <property type="term" value="C:cytoplasm"/>
    <property type="evidence" value="ECO:0007669"/>
    <property type="project" value="UniProtKB-ARBA"/>
</dbReference>
<dbReference type="CDD" id="cd00473">
    <property type="entry name" value="bS6"/>
    <property type="match status" value="1"/>
</dbReference>
<evidence type="ECO:0000256" key="1">
    <source>
        <dbReference type="ARBA" id="ARBA00009512"/>
    </source>
</evidence>
<evidence type="ECO:0000313" key="9">
    <source>
        <dbReference type="EMBL" id="SDC79133.1"/>
    </source>
</evidence>
<dbReference type="InterPro" id="IPR014717">
    <property type="entry name" value="Transl_elong_EF1B/ribsomal_bS6"/>
</dbReference>
<dbReference type="InterPro" id="IPR035980">
    <property type="entry name" value="Ribosomal_bS6_sf"/>
</dbReference>
<gene>
    <name evidence="8" type="primary">rpsF</name>
    <name evidence="9" type="ORF">SAMN05660835_01365</name>
</gene>
<dbReference type="GO" id="GO:0070181">
    <property type="term" value="F:small ribosomal subunit rRNA binding"/>
    <property type="evidence" value="ECO:0007669"/>
    <property type="project" value="TreeGrafter"/>
</dbReference>
<dbReference type="GO" id="GO:0005840">
    <property type="term" value="C:ribosome"/>
    <property type="evidence" value="ECO:0007669"/>
    <property type="project" value="UniProtKB-KW"/>
</dbReference>
<organism evidence="9 10">
    <name type="scientific">Desulfurella multipotens</name>
    <dbReference type="NCBI Taxonomy" id="79269"/>
    <lineage>
        <taxon>Bacteria</taxon>
        <taxon>Pseudomonadati</taxon>
        <taxon>Campylobacterota</taxon>
        <taxon>Desulfurellia</taxon>
        <taxon>Desulfurellales</taxon>
        <taxon>Desulfurellaceae</taxon>
        <taxon>Desulfurella</taxon>
    </lineage>
</organism>
<evidence type="ECO:0000256" key="2">
    <source>
        <dbReference type="ARBA" id="ARBA00022730"/>
    </source>
</evidence>
<evidence type="ECO:0000256" key="3">
    <source>
        <dbReference type="ARBA" id="ARBA00022884"/>
    </source>
</evidence>
<evidence type="ECO:0000256" key="5">
    <source>
        <dbReference type="ARBA" id="ARBA00023274"/>
    </source>
</evidence>
<dbReference type="GO" id="GO:0003735">
    <property type="term" value="F:structural constituent of ribosome"/>
    <property type="evidence" value="ECO:0007669"/>
    <property type="project" value="InterPro"/>
</dbReference>
<dbReference type="InterPro" id="IPR020814">
    <property type="entry name" value="Ribosomal_S6_plastid/chlpt"/>
</dbReference>
<dbReference type="PANTHER" id="PTHR21011:SF1">
    <property type="entry name" value="SMALL RIBOSOMAL SUBUNIT PROTEIN BS6M"/>
    <property type="match status" value="1"/>
</dbReference>
<evidence type="ECO:0000256" key="7">
    <source>
        <dbReference type="ARBA" id="ARBA00035294"/>
    </source>
</evidence>
<dbReference type="Gene3D" id="3.30.70.60">
    <property type="match status" value="1"/>
</dbReference>
<comment type="function">
    <text evidence="6 8">Binds together with bS18 to 16S ribosomal RNA.</text>
</comment>
<dbReference type="GO" id="GO:1990904">
    <property type="term" value="C:ribonucleoprotein complex"/>
    <property type="evidence" value="ECO:0007669"/>
    <property type="project" value="UniProtKB-KW"/>
</dbReference>
<name>A0A1G6PG54_9BACT</name>
<dbReference type="RefSeq" id="WP_092129147.1">
    <property type="nucleotide sequence ID" value="NZ_FMYU01000009.1"/>
</dbReference>
<keyword evidence="10" id="KW-1185">Reference proteome</keyword>
<evidence type="ECO:0000313" key="10">
    <source>
        <dbReference type="Proteomes" id="UP000199411"/>
    </source>
</evidence>
<dbReference type="AlphaFoldDB" id="A0A1G6PG54"/>
<dbReference type="InterPro" id="IPR020815">
    <property type="entry name" value="Ribosomal_bS6_CS"/>
</dbReference>
<dbReference type="HAMAP" id="MF_00360">
    <property type="entry name" value="Ribosomal_bS6"/>
    <property type="match status" value="1"/>
</dbReference>
<evidence type="ECO:0000256" key="6">
    <source>
        <dbReference type="ARBA" id="ARBA00035104"/>
    </source>
</evidence>
<dbReference type="PANTHER" id="PTHR21011">
    <property type="entry name" value="MITOCHONDRIAL 28S RIBOSOMAL PROTEIN S6"/>
    <property type="match status" value="1"/>
</dbReference>
<dbReference type="PROSITE" id="PS01048">
    <property type="entry name" value="RIBOSOMAL_S6"/>
    <property type="match status" value="1"/>
</dbReference>
<accession>A0A1G6PG54</accession>
<keyword evidence="3 8" id="KW-0694">RNA-binding</keyword>
<dbReference type="Pfam" id="PF01250">
    <property type="entry name" value="Ribosomal_S6"/>
    <property type="match status" value="1"/>
</dbReference>
<evidence type="ECO:0000256" key="4">
    <source>
        <dbReference type="ARBA" id="ARBA00022980"/>
    </source>
</evidence>
<dbReference type="InterPro" id="IPR000529">
    <property type="entry name" value="Ribosomal_bS6"/>
</dbReference>
<evidence type="ECO:0000256" key="8">
    <source>
        <dbReference type="HAMAP-Rule" id="MF_00360"/>
    </source>
</evidence>
<comment type="similarity">
    <text evidence="1 8">Belongs to the bacterial ribosomal protein bS6 family.</text>
</comment>
<dbReference type="NCBIfam" id="TIGR00166">
    <property type="entry name" value="S6"/>
    <property type="match status" value="1"/>
</dbReference>
<keyword evidence="4 8" id="KW-0689">Ribosomal protein</keyword>
<keyword evidence="2 8" id="KW-0699">rRNA-binding</keyword>
<protein>
    <recommendedName>
        <fullName evidence="7 8">Small ribosomal subunit protein bS6</fullName>
    </recommendedName>
</protein>
<proteinExistence type="inferred from homology"/>
<reference evidence="10" key="1">
    <citation type="submission" date="2016-10" db="EMBL/GenBank/DDBJ databases">
        <authorList>
            <person name="Varghese N."/>
            <person name="Submissions S."/>
        </authorList>
    </citation>
    <scope>NUCLEOTIDE SEQUENCE [LARGE SCALE GENOMIC DNA]</scope>
    <source>
        <strain evidence="10">DSM 8415</strain>
    </source>
</reference>
<dbReference type="GO" id="GO:0006412">
    <property type="term" value="P:translation"/>
    <property type="evidence" value="ECO:0007669"/>
    <property type="project" value="UniProtKB-UniRule"/>
</dbReference>
<sequence>MYYDFLYIVQPNVTDEEFDTILSDVVSRIEGSGGKVLKSAIWGKKQLAYPIKKYRQGIYVNLFYEANTTVPKQIESFLALKDDVLRQMTVKMLKKDIARLTQGEQKVSTVQENQEQNAQS</sequence>
<keyword evidence="5 8" id="KW-0687">Ribonucleoprotein</keyword>